<feature type="domain" description="Cupin type-2" evidence="1">
    <location>
        <begin position="47"/>
        <end position="99"/>
    </location>
</feature>
<name>A0ABV9TC84_9GAMM</name>
<dbReference type="Gene3D" id="2.60.120.10">
    <property type="entry name" value="Jelly Rolls"/>
    <property type="match status" value="1"/>
</dbReference>
<protein>
    <submittedName>
        <fullName evidence="2">Cupin domain-containing protein</fullName>
    </submittedName>
</protein>
<evidence type="ECO:0000259" key="1">
    <source>
        <dbReference type="Pfam" id="PF07883"/>
    </source>
</evidence>
<dbReference type="Pfam" id="PF07883">
    <property type="entry name" value="Cupin_2"/>
    <property type="match status" value="1"/>
</dbReference>
<dbReference type="InterPro" id="IPR014710">
    <property type="entry name" value="RmlC-like_jellyroll"/>
</dbReference>
<comment type="caution">
    <text evidence="2">The sequence shown here is derived from an EMBL/GenBank/DDBJ whole genome shotgun (WGS) entry which is preliminary data.</text>
</comment>
<dbReference type="InterPro" id="IPR013096">
    <property type="entry name" value="Cupin_2"/>
</dbReference>
<reference evidence="3" key="1">
    <citation type="journal article" date="2019" name="Int. J. Syst. Evol. Microbiol.">
        <title>The Global Catalogue of Microorganisms (GCM) 10K type strain sequencing project: providing services to taxonomists for standard genome sequencing and annotation.</title>
        <authorList>
            <consortium name="The Broad Institute Genomics Platform"/>
            <consortium name="The Broad Institute Genome Sequencing Center for Infectious Disease"/>
            <person name="Wu L."/>
            <person name="Ma J."/>
        </authorList>
    </citation>
    <scope>NUCLEOTIDE SEQUENCE [LARGE SCALE GENOMIC DNA]</scope>
    <source>
        <strain evidence="3">CGMCC 1.13718</strain>
    </source>
</reference>
<dbReference type="InterPro" id="IPR011051">
    <property type="entry name" value="RmlC_Cupin_sf"/>
</dbReference>
<dbReference type="CDD" id="cd06981">
    <property type="entry name" value="cupin_reut_a1446"/>
    <property type="match status" value="1"/>
</dbReference>
<dbReference type="SUPFAM" id="SSF51182">
    <property type="entry name" value="RmlC-like cupins"/>
    <property type="match status" value="1"/>
</dbReference>
<accession>A0ABV9TC84</accession>
<keyword evidence="3" id="KW-1185">Reference proteome</keyword>
<evidence type="ECO:0000313" key="3">
    <source>
        <dbReference type="Proteomes" id="UP001595926"/>
    </source>
</evidence>
<dbReference type="Proteomes" id="UP001595926">
    <property type="component" value="Unassembled WGS sequence"/>
</dbReference>
<organism evidence="2 3">
    <name type="scientific">Pseudofrancisella aestuarii</name>
    <dbReference type="NCBI Taxonomy" id="2670347"/>
    <lineage>
        <taxon>Bacteria</taxon>
        <taxon>Pseudomonadati</taxon>
        <taxon>Pseudomonadota</taxon>
        <taxon>Gammaproteobacteria</taxon>
        <taxon>Thiotrichales</taxon>
        <taxon>Francisellaceae</taxon>
        <taxon>Pseudofrancisella</taxon>
    </lineage>
</organism>
<sequence>MSKNIFEIGCGNSDEEIFIDLFKKEGVHIEKIISYGQVTPKDNPYIQDHDEWVLVLSGKAKLKLENKEYTLETGEYLFIPKDEKHWVTYTECPTIWLAIHLLK</sequence>
<gene>
    <name evidence="2" type="ORF">ACFPDQ_05815</name>
</gene>
<evidence type="ECO:0000313" key="2">
    <source>
        <dbReference type="EMBL" id="MFC4892562.1"/>
    </source>
</evidence>
<dbReference type="RefSeq" id="WP_119329935.1">
    <property type="nucleotide sequence ID" value="NZ_JBHSJH010000002.1"/>
</dbReference>
<dbReference type="EMBL" id="JBHSJH010000002">
    <property type="protein sequence ID" value="MFC4892562.1"/>
    <property type="molecule type" value="Genomic_DNA"/>
</dbReference>
<proteinExistence type="predicted"/>